<dbReference type="GO" id="GO:0016592">
    <property type="term" value="C:mediator complex"/>
    <property type="evidence" value="ECO:0007669"/>
    <property type="project" value="InterPro"/>
</dbReference>
<evidence type="ECO:0008006" key="3">
    <source>
        <dbReference type="Google" id="ProtNLM"/>
    </source>
</evidence>
<dbReference type="Gramene" id="Psat03G0385700-T2">
    <property type="protein sequence ID" value="KAI5429021.1"/>
    <property type="gene ID" value="KIW84_033857"/>
</dbReference>
<proteinExistence type="predicted"/>
<dbReference type="Proteomes" id="UP001058974">
    <property type="component" value="Chromosome 3"/>
</dbReference>
<reference evidence="1 2" key="1">
    <citation type="journal article" date="2022" name="Nat. Genet.">
        <title>Improved pea reference genome and pan-genome highlight genomic features and evolutionary characteristics.</title>
        <authorList>
            <person name="Yang T."/>
            <person name="Liu R."/>
            <person name="Luo Y."/>
            <person name="Hu S."/>
            <person name="Wang D."/>
            <person name="Wang C."/>
            <person name="Pandey M.K."/>
            <person name="Ge S."/>
            <person name="Xu Q."/>
            <person name="Li N."/>
            <person name="Li G."/>
            <person name="Huang Y."/>
            <person name="Saxena R.K."/>
            <person name="Ji Y."/>
            <person name="Li M."/>
            <person name="Yan X."/>
            <person name="He Y."/>
            <person name="Liu Y."/>
            <person name="Wang X."/>
            <person name="Xiang C."/>
            <person name="Varshney R.K."/>
            <person name="Ding H."/>
            <person name="Gao S."/>
            <person name="Zong X."/>
        </authorList>
    </citation>
    <scope>NUCLEOTIDE SEQUENCE [LARGE SCALE GENOMIC DNA]</scope>
    <source>
        <strain evidence="1 2">cv. Zhongwan 6</strain>
    </source>
</reference>
<dbReference type="PANTHER" id="PTHR33739:SF3">
    <property type="entry name" value="OS07G0681500 PROTEIN"/>
    <property type="match status" value="1"/>
</dbReference>
<name>A0A9D5B3Q3_PEA</name>
<keyword evidence="2" id="KW-1185">Reference proteome</keyword>
<protein>
    <recommendedName>
        <fullName evidence="3">Mediator of RNA polymerase II transcription subunit 33A</fullName>
    </recommendedName>
</protein>
<comment type="caution">
    <text evidence="1">The sequence shown here is derived from an EMBL/GenBank/DDBJ whole genome shotgun (WGS) entry which is preliminary data.</text>
</comment>
<sequence>MEHFRTEWNELVKESVLQRFHLWQQRGNESPTAWVTELIEYLNLVGVELPSSELVELLVSQICPENGKDHPSLWKFLHQALSSRLIFPLQLLSLLASKVFIRRHSQPRGYALFLPLLAQHAFNFNPIASVSCNNKIIKSIDSVLHFSETFKIHDLELGHVFVLFFFNIIIALIDSTLNDWGFQVTFNEISCLVPTSNQYMEIDHNLTQKFKRGDYHEQIRKRNAITALEVLERLSESRKATILLQSVLFNMPENFNCLVQRLQFIESLELASSELKLVNQVLRKVSAKLRGVSHFDYSLNKHQVVGMILDGGSCKTLLKCNYKSCWVPFDIYMEHAMDSRQIFIKSAIDVVTEGIKTYQIFNQASWHDTFLALWLSALRLVQRERDPPEGPIPHLEARLCMLLSIVPLAIVNVLRDDSEQNSSTASVPLKSEYKHETKSNGSVKLGLTSSVQVLGQFSGLLCPPALVVDAANQAARKAASFIYNSMNEKGESFTNVHANANTKTGGNLRHLIVEACIARNLMDTSVYFWPGFVSTSVMSLSDSSPLEKSPWLTFMEGTPLSNSLINALTVTPASSLEEIEKLYYIALNGSEVERPAAAKILCGASLSRGWYIQEHVVHYVVKLLASPEPHSHSGTWGLLVDSMSMLSAVLRGVSCVDTVHILSLHGVVSESL</sequence>
<dbReference type="InterPro" id="IPR039638">
    <property type="entry name" value="MED33A/B"/>
</dbReference>
<dbReference type="GO" id="GO:2000762">
    <property type="term" value="P:regulation of phenylpropanoid metabolic process"/>
    <property type="evidence" value="ECO:0007669"/>
    <property type="project" value="InterPro"/>
</dbReference>
<evidence type="ECO:0000313" key="2">
    <source>
        <dbReference type="Proteomes" id="UP001058974"/>
    </source>
</evidence>
<evidence type="ECO:0000313" key="1">
    <source>
        <dbReference type="EMBL" id="KAI5429021.1"/>
    </source>
</evidence>
<gene>
    <name evidence="1" type="ORF">KIW84_033857</name>
</gene>
<dbReference type="AlphaFoldDB" id="A0A9D5B3Q3"/>
<organism evidence="1 2">
    <name type="scientific">Pisum sativum</name>
    <name type="common">Garden pea</name>
    <name type="synonym">Lathyrus oleraceus</name>
    <dbReference type="NCBI Taxonomy" id="3888"/>
    <lineage>
        <taxon>Eukaryota</taxon>
        <taxon>Viridiplantae</taxon>
        <taxon>Streptophyta</taxon>
        <taxon>Embryophyta</taxon>
        <taxon>Tracheophyta</taxon>
        <taxon>Spermatophyta</taxon>
        <taxon>Magnoliopsida</taxon>
        <taxon>eudicotyledons</taxon>
        <taxon>Gunneridae</taxon>
        <taxon>Pentapetalae</taxon>
        <taxon>rosids</taxon>
        <taxon>fabids</taxon>
        <taxon>Fabales</taxon>
        <taxon>Fabaceae</taxon>
        <taxon>Papilionoideae</taxon>
        <taxon>50 kb inversion clade</taxon>
        <taxon>NPAAA clade</taxon>
        <taxon>Hologalegina</taxon>
        <taxon>IRL clade</taxon>
        <taxon>Fabeae</taxon>
        <taxon>Lathyrus</taxon>
    </lineage>
</organism>
<accession>A0A9D5B3Q3</accession>
<dbReference type="EMBL" id="JAMSHJ010000003">
    <property type="protein sequence ID" value="KAI5429021.1"/>
    <property type="molecule type" value="Genomic_DNA"/>
</dbReference>
<dbReference type="PANTHER" id="PTHR33739">
    <property type="entry name" value="OS07G0681500 PROTEIN"/>
    <property type="match status" value="1"/>
</dbReference>